<keyword evidence="3" id="KW-1185">Reference proteome</keyword>
<comment type="caution">
    <text evidence="2">The sequence shown here is derived from an EMBL/GenBank/DDBJ whole genome shotgun (WGS) entry which is preliminary data.</text>
</comment>
<sequence>MTSSATRATVEDLFAEVSRTGFGAGFQDRLSDDLVFTVTGTSPLAGRYPSRAEYQEKVLARLHERVATPIRPTVEQVLVDGEWATVLFRTEGVRGHNGADFGMRYCWVLRVVDDLVVEITGFYDSTKMLDLFA</sequence>
<evidence type="ECO:0000259" key="1">
    <source>
        <dbReference type="Pfam" id="PF12680"/>
    </source>
</evidence>
<dbReference type="InterPro" id="IPR037401">
    <property type="entry name" value="SnoaL-like"/>
</dbReference>
<protein>
    <submittedName>
        <fullName evidence="2">Nuclear transport factor 2 family protein</fullName>
    </submittedName>
</protein>
<name>A0ABN2MGR3_9PSEU</name>
<dbReference type="SUPFAM" id="SSF54427">
    <property type="entry name" value="NTF2-like"/>
    <property type="match status" value="1"/>
</dbReference>
<dbReference type="Pfam" id="PF12680">
    <property type="entry name" value="SnoaL_2"/>
    <property type="match status" value="1"/>
</dbReference>
<evidence type="ECO:0000313" key="3">
    <source>
        <dbReference type="Proteomes" id="UP001500449"/>
    </source>
</evidence>
<dbReference type="EMBL" id="BAAAQK010000001">
    <property type="protein sequence ID" value="GAA1826781.1"/>
    <property type="molecule type" value="Genomic_DNA"/>
</dbReference>
<reference evidence="2 3" key="1">
    <citation type="journal article" date="2019" name="Int. J. Syst. Evol. Microbiol.">
        <title>The Global Catalogue of Microorganisms (GCM) 10K type strain sequencing project: providing services to taxonomists for standard genome sequencing and annotation.</title>
        <authorList>
            <consortium name="The Broad Institute Genomics Platform"/>
            <consortium name="The Broad Institute Genome Sequencing Center for Infectious Disease"/>
            <person name="Wu L."/>
            <person name="Ma J."/>
        </authorList>
    </citation>
    <scope>NUCLEOTIDE SEQUENCE [LARGE SCALE GENOMIC DNA]</scope>
    <source>
        <strain evidence="2 3">JCM 16009</strain>
    </source>
</reference>
<dbReference type="PANTHER" id="PTHR41252">
    <property type="entry name" value="BLR2505 PROTEIN"/>
    <property type="match status" value="1"/>
</dbReference>
<evidence type="ECO:0000313" key="2">
    <source>
        <dbReference type="EMBL" id="GAA1826781.1"/>
    </source>
</evidence>
<proteinExistence type="predicted"/>
<feature type="domain" description="SnoaL-like" evidence="1">
    <location>
        <begin position="11"/>
        <end position="119"/>
    </location>
</feature>
<dbReference type="RefSeq" id="WP_344411427.1">
    <property type="nucleotide sequence ID" value="NZ_BAAAQK010000001.1"/>
</dbReference>
<dbReference type="Gene3D" id="3.10.450.50">
    <property type="match status" value="1"/>
</dbReference>
<dbReference type="InterPro" id="IPR032710">
    <property type="entry name" value="NTF2-like_dom_sf"/>
</dbReference>
<gene>
    <name evidence="2" type="ORF">GCM10009836_00460</name>
</gene>
<accession>A0ABN2MGR3</accession>
<dbReference type="PANTHER" id="PTHR41252:SF1">
    <property type="entry name" value="BLR2505 PROTEIN"/>
    <property type="match status" value="1"/>
</dbReference>
<organism evidence="2 3">
    <name type="scientific">Pseudonocardia ailaonensis</name>
    <dbReference type="NCBI Taxonomy" id="367279"/>
    <lineage>
        <taxon>Bacteria</taxon>
        <taxon>Bacillati</taxon>
        <taxon>Actinomycetota</taxon>
        <taxon>Actinomycetes</taxon>
        <taxon>Pseudonocardiales</taxon>
        <taxon>Pseudonocardiaceae</taxon>
        <taxon>Pseudonocardia</taxon>
    </lineage>
</organism>
<dbReference type="Proteomes" id="UP001500449">
    <property type="component" value="Unassembled WGS sequence"/>
</dbReference>